<evidence type="ECO:0000313" key="3">
    <source>
        <dbReference type="RefSeq" id="XP_028141982.1"/>
    </source>
</evidence>
<dbReference type="GO" id="GO:0005261">
    <property type="term" value="F:monoatomic cation channel activity"/>
    <property type="evidence" value="ECO:0007669"/>
    <property type="project" value="TreeGrafter"/>
</dbReference>
<proteinExistence type="predicted"/>
<dbReference type="InParanoid" id="A0A6P7G4N8"/>
<accession>A0A6P7G4N8</accession>
<keyword evidence="1" id="KW-0472">Membrane</keyword>
<dbReference type="PANTHER" id="PTHR31781:SF1">
    <property type="entry name" value="PROTEIN UNC-80 HOMOLOG"/>
    <property type="match status" value="1"/>
</dbReference>
<evidence type="ECO:0000259" key="2">
    <source>
        <dbReference type="Pfam" id="PF15778"/>
    </source>
</evidence>
<dbReference type="GO" id="GO:0030424">
    <property type="term" value="C:axon"/>
    <property type="evidence" value="ECO:0007669"/>
    <property type="project" value="TreeGrafter"/>
</dbReference>
<sequence length="229" mass="26805">MFCQHASTGHHELKEACKSFEKVLVQNIKSGLKPDLTDAIKSIPRWRLIQASLPHVMHAVASILYNRMKDGNIQNLGAVETKLLYTLHWIILDAMEECADEDFEQGIFHLSPFYYLFSIPTITLFVYIFAPICHNLKESDFQNFRLENGLKIWQAMWEFRHPDAPCFVSHCKPKPKFLNGKNLKYKQQFGDVFVGSEYKLYFLLLNKIFFELGNPHILQLLQVMHLYEH</sequence>
<name>A0A6P7G4N8_DIAVI</name>
<evidence type="ECO:0000256" key="1">
    <source>
        <dbReference type="SAM" id="Phobius"/>
    </source>
</evidence>
<dbReference type="GO" id="GO:0055080">
    <property type="term" value="P:monoatomic cation homeostasis"/>
    <property type="evidence" value="ECO:0007669"/>
    <property type="project" value="TreeGrafter"/>
</dbReference>
<organism evidence="3">
    <name type="scientific">Diabrotica virgifera virgifera</name>
    <name type="common">western corn rootworm</name>
    <dbReference type="NCBI Taxonomy" id="50390"/>
    <lineage>
        <taxon>Eukaryota</taxon>
        <taxon>Metazoa</taxon>
        <taxon>Ecdysozoa</taxon>
        <taxon>Arthropoda</taxon>
        <taxon>Hexapoda</taxon>
        <taxon>Insecta</taxon>
        <taxon>Pterygota</taxon>
        <taxon>Neoptera</taxon>
        <taxon>Endopterygota</taxon>
        <taxon>Coleoptera</taxon>
        <taxon>Polyphaga</taxon>
        <taxon>Cucujiformia</taxon>
        <taxon>Chrysomeloidea</taxon>
        <taxon>Chrysomelidae</taxon>
        <taxon>Galerucinae</taxon>
        <taxon>Diabroticina</taxon>
        <taxon>Diabroticites</taxon>
        <taxon>Diabrotica</taxon>
    </lineage>
</organism>
<dbReference type="AlphaFoldDB" id="A0A6P7G4N8"/>
<keyword evidence="1" id="KW-0812">Transmembrane</keyword>
<gene>
    <name evidence="3" type="primary">LOC114335898</name>
</gene>
<reference evidence="3" key="1">
    <citation type="submission" date="2025-08" db="UniProtKB">
        <authorList>
            <consortium name="RefSeq"/>
        </authorList>
    </citation>
    <scope>IDENTIFICATION</scope>
    <source>
        <tissue evidence="3">Whole insect</tissue>
    </source>
</reference>
<protein>
    <submittedName>
        <fullName evidence="3">Protein unc-80 homolog</fullName>
    </submittedName>
</protein>
<dbReference type="PANTHER" id="PTHR31781">
    <property type="entry name" value="UNC80"/>
    <property type="match status" value="1"/>
</dbReference>
<feature type="transmembrane region" description="Helical" evidence="1">
    <location>
        <begin position="113"/>
        <end position="130"/>
    </location>
</feature>
<dbReference type="RefSeq" id="XP_028141982.1">
    <property type="nucleotide sequence ID" value="XM_028286181.1"/>
</dbReference>
<dbReference type="InterPro" id="IPR031542">
    <property type="entry name" value="UNC80_N"/>
</dbReference>
<feature type="domain" description="Cation channel complex component UNC80 N-terminal" evidence="2">
    <location>
        <begin position="15"/>
        <end position="174"/>
    </location>
</feature>
<keyword evidence="1" id="KW-1133">Transmembrane helix</keyword>
<dbReference type="GO" id="GO:0034703">
    <property type="term" value="C:cation channel complex"/>
    <property type="evidence" value="ECO:0007669"/>
    <property type="project" value="TreeGrafter"/>
</dbReference>
<dbReference type="Pfam" id="PF15778">
    <property type="entry name" value="UNC80_N"/>
    <property type="match status" value="1"/>
</dbReference>